<evidence type="ECO:0000313" key="1">
    <source>
        <dbReference type="EMBL" id="EPR41576.1"/>
    </source>
</evidence>
<dbReference type="EMBL" id="ATHJ01000074">
    <property type="protein sequence ID" value="EPR41576.1"/>
    <property type="molecule type" value="Genomic_DNA"/>
</dbReference>
<sequence length="72" mass="8307">MDTTHFYEIIATNARIGDCYEIVFKGNPTKFKGIPIPSRETDDKFVFQVQEPPARKGMMEAEFNDIESMKKC</sequence>
<protein>
    <submittedName>
        <fullName evidence="1">Uncharacterized protein</fullName>
    </submittedName>
</protein>
<keyword evidence="2" id="KW-1185">Reference proteome</keyword>
<name>S7TWX3_DESML</name>
<dbReference type="Proteomes" id="UP000014977">
    <property type="component" value="Unassembled WGS sequence"/>
</dbReference>
<comment type="caution">
    <text evidence="1">The sequence shown here is derived from an EMBL/GenBank/DDBJ whole genome shotgun (WGS) entry which is preliminary data.</text>
</comment>
<proteinExistence type="predicted"/>
<accession>S7TWX3</accession>
<evidence type="ECO:0000313" key="2">
    <source>
        <dbReference type="Proteomes" id="UP000014977"/>
    </source>
</evidence>
<gene>
    <name evidence="1" type="ORF">dsmv_2009</name>
</gene>
<dbReference type="AlphaFoldDB" id="S7TWX3"/>
<organism evidence="1 2">
    <name type="scientific">Desulfococcus multivorans DSM 2059</name>
    <dbReference type="NCBI Taxonomy" id="1121405"/>
    <lineage>
        <taxon>Bacteria</taxon>
        <taxon>Pseudomonadati</taxon>
        <taxon>Thermodesulfobacteriota</taxon>
        <taxon>Desulfobacteria</taxon>
        <taxon>Desulfobacterales</taxon>
        <taxon>Desulfococcaceae</taxon>
        <taxon>Desulfococcus</taxon>
    </lineage>
</organism>
<reference evidence="1 2" key="1">
    <citation type="journal article" date="2013" name="Genome Announc.">
        <title>Draft genome sequences for three mercury-methylating, sulfate-reducing bacteria.</title>
        <authorList>
            <person name="Brown S.D."/>
            <person name="Hurt R.A.Jr."/>
            <person name="Gilmour C.C."/>
            <person name="Elias D.A."/>
        </authorList>
    </citation>
    <scope>NUCLEOTIDE SEQUENCE [LARGE SCALE GENOMIC DNA]</scope>
    <source>
        <strain evidence="1 2">DSM 2059</strain>
    </source>
</reference>
<dbReference type="STRING" id="897.B2D07_08920"/>
<dbReference type="RefSeq" id="WP_020876440.1">
    <property type="nucleotide sequence ID" value="NZ_ATHJ01000074.1"/>
</dbReference>